<accession>A0AA39HR42</accession>
<organism evidence="3 4">
    <name type="scientific">Steinernema hermaphroditum</name>
    <dbReference type="NCBI Taxonomy" id="289476"/>
    <lineage>
        <taxon>Eukaryota</taxon>
        <taxon>Metazoa</taxon>
        <taxon>Ecdysozoa</taxon>
        <taxon>Nematoda</taxon>
        <taxon>Chromadorea</taxon>
        <taxon>Rhabditida</taxon>
        <taxon>Tylenchina</taxon>
        <taxon>Panagrolaimomorpha</taxon>
        <taxon>Strongyloidoidea</taxon>
        <taxon>Steinernematidae</taxon>
        <taxon>Steinernema</taxon>
    </lineage>
</organism>
<dbReference type="Proteomes" id="UP001175271">
    <property type="component" value="Unassembled WGS sequence"/>
</dbReference>
<evidence type="ECO:0000256" key="1">
    <source>
        <dbReference type="SAM" id="MobiDB-lite"/>
    </source>
</evidence>
<sequence length="277" mass="30839">MVRVVARRSQLLISLVVSILVVIRHLGIAAGSVKSSPLHCRNDEDAVQLPIRKATHFQCQAASNSWLTSTAISSLLYAAFILQACNVVVALTRCAKPKCRISLEVSAIVCNILIAIVQFVGTNEYVTDAWKITTVISIGLCLYLPFAFCIRVVRRSYMKRKNEKDYLKMLDLSCITPKDTIPMFDHNLSRAATLNRTAHSCVTMQAMQSDSDYKNVTEISFLSETTDSEERANLLDETFPELRADLRTFLESTESTQANTPDRASYSSSSDRPEAIC</sequence>
<feature type="compositionally biased region" description="Polar residues" evidence="1">
    <location>
        <begin position="251"/>
        <end position="270"/>
    </location>
</feature>
<evidence type="ECO:0000313" key="3">
    <source>
        <dbReference type="EMBL" id="KAK0409362.1"/>
    </source>
</evidence>
<dbReference type="EMBL" id="JAUCMV010000003">
    <property type="protein sequence ID" value="KAK0409362.1"/>
    <property type="molecule type" value="Genomic_DNA"/>
</dbReference>
<keyword evidence="4" id="KW-1185">Reference proteome</keyword>
<keyword evidence="2" id="KW-0472">Membrane</keyword>
<gene>
    <name evidence="3" type="ORF">QR680_004495</name>
</gene>
<reference evidence="3" key="1">
    <citation type="submission" date="2023-06" db="EMBL/GenBank/DDBJ databases">
        <title>Genomic analysis of the entomopathogenic nematode Steinernema hermaphroditum.</title>
        <authorList>
            <person name="Schwarz E.M."/>
            <person name="Heppert J.K."/>
            <person name="Baniya A."/>
            <person name="Schwartz H.T."/>
            <person name="Tan C.-H."/>
            <person name="Antoshechkin I."/>
            <person name="Sternberg P.W."/>
            <person name="Goodrich-Blair H."/>
            <person name="Dillman A.R."/>
        </authorList>
    </citation>
    <scope>NUCLEOTIDE SEQUENCE</scope>
    <source>
        <strain evidence="3">PS9179</strain>
        <tissue evidence="3">Whole animal</tissue>
    </source>
</reference>
<keyword evidence="2" id="KW-1133">Transmembrane helix</keyword>
<dbReference type="AlphaFoldDB" id="A0AA39HR42"/>
<evidence type="ECO:0000256" key="2">
    <source>
        <dbReference type="SAM" id="Phobius"/>
    </source>
</evidence>
<keyword evidence="2" id="KW-0812">Transmembrane</keyword>
<name>A0AA39HR42_9BILA</name>
<protein>
    <submittedName>
        <fullName evidence="3">Uncharacterized protein</fullName>
    </submittedName>
</protein>
<feature type="transmembrane region" description="Helical" evidence="2">
    <location>
        <begin position="103"/>
        <end position="120"/>
    </location>
</feature>
<comment type="caution">
    <text evidence="3">The sequence shown here is derived from an EMBL/GenBank/DDBJ whole genome shotgun (WGS) entry which is preliminary data.</text>
</comment>
<feature type="region of interest" description="Disordered" evidence="1">
    <location>
        <begin position="251"/>
        <end position="277"/>
    </location>
</feature>
<proteinExistence type="predicted"/>
<feature type="transmembrane region" description="Helical" evidence="2">
    <location>
        <begin position="71"/>
        <end position="91"/>
    </location>
</feature>
<feature type="transmembrane region" description="Helical" evidence="2">
    <location>
        <begin position="132"/>
        <end position="153"/>
    </location>
</feature>
<evidence type="ECO:0000313" key="4">
    <source>
        <dbReference type="Proteomes" id="UP001175271"/>
    </source>
</evidence>